<proteinExistence type="predicted"/>
<dbReference type="Proteomes" id="UP001157134">
    <property type="component" value="Unassembled WGS sequence"/>
</dbReference>
<accession>A0ABQ6HBT3</accession>
<dbReference type="Pfam" id="PF20090">
    <property type="entry name" value="DUF6482"/>
    <property type="match status" value="1"/>
</dbReference>
<sequence>MTISATILGTADSTHYLVGSMDSEGNFTNLPQLDNIAVCDSLKEAKALLVEYNYTRASLKLNTAYDEMCGMPASAGLVEQNISL</sequence>
<protein>
    <submittedName>
        <fullName evidence="1">Uncharacterized protein</fullName>
    </submittedName>
</protein>
<evidence type="ECO:0000313" key="2">
    <source>
        <dbReference type="Proteomes" id="UP001157134"/>
    </source>
</evidence>
<organism evidence="1 2">
    <name type="scientific">Thalassotalea loyana</name>
    <dbReference type="NCBI Taxonomy" id="280483"/>
    <lineage>
        <taxon>Bacteria</taxon>
        <taxon>Pseudomonadati</taxon>
        <taxon>Pseudomonadota</taxon>
        <taxon>Gammaproteobacteria</taxon>
        <taxon>Alteromonadales</taxon>
        <taxon>Colwelliaceae</taxon>
        <taxon>Thalassotalea</taxon>
    </lineage>
</organism>
<name>A0ABQ6HBT3_9GAMM</name>
<dbReference type="RefSeq" id="WP_284297774.1">
    <property type="nucleotide sequence ID" value="NZ_BSSV01000003.1"/>
</dbReference>
<dbReference type="InterPro" id="IPR045508">
    <property type="entry name" value="DUF6482"/>
</dbReference>
<gene>
    <name evidence="1" type="ORF">tloyanaT_18080</name>
</gene>
<keyword evidence="2" id="KW-1185">Reference proteome</keyword>
<reference evidence="1 2" key="1">
    <citation type="submission" date="2023-03" db="EMBL/GenBank/DDBJ databases">
        <title>Thalassotalea loyana LMG 22536T draft genome sequence.</title>
        <authorList>
            <person name="Sawabe T."/>
        </authorList>
    </citation>
    <scope>NUCLEOTIDE SEQUENCE [LARGE SCALE GENOMIC DNA]</scope>
    <source>
        <strain evidence="1 2">LMG 22536</strain>
    </source>
</reference>
<dbReference type="EMBL" id="BSSV01000003">
    <property type="protein sequence ID" value="GLX85556.1"/>
    <property type="molecule type" value="Genomic_DNA"/>
</dbReference>
<comment type="caution">
    <text evidence="1">The sequence shown here is derived from an EMBL/GenBank/DDBJ whole genome shotgun (WGS) entry which is preliminary data.</text>
</comment>
<evidence type="ECO:0000313" key="1">
    <source>
        <dbReference type="EMBL" id="GLX85556.1"/>
    </source>
</evidence>